<dbReference type="InterPro" id="IPR003877">
    <property type="entry name" value="SPRY_dom"/>
</dbReference>
<protein>
    <submittedName>
        <fullName evidence="5">SPRY-domain-containing protein</fullName>
    </submittedName>
</protein>
<evidence type="ECO:0000259" key="3">
    <source>
        <dbReference type="PROSITE" id="PS50188"/>
    </source>
</evidence>
<dbReference type="InterPro" id="IPR050618">
    <property type="entry name" value="Ubq-SigPath_Reg"/>
</dbReference>
<dbReference type="InterPro" id="IPR001870">
    <property type="entry name" value="B30.2/SPRY"/>
</dbReference>
<dbReference type="InterPro" id="IPR013144">
    <property type="entry name" value="CRA_dom"/>
</dbReference>
<dbReference type="PROSITE" id="PS50897">
    <property type="entry name" value="CTLH"/>
    <property type="match status" value="1"/>
</dbReference>
<organism evidence="5 6">
    <name type="scientific">Hyaloscypha hepaticicola</name>
    <dbReference type="NCBI Taxonomy" id="2082293"/>
    <lineage>
        <taxon>Eukaryota</taxon>
        <taxon>Fungi</taxon>
        <taxon>Dikarya</taxon>
        <taxon>Ascomycota</taxon>
        <taxon>Pezizomycotina</taxon>
        <taxon>Leotiomycetes</taxon>
        <taxon>Helotiales</taxon>
        <taxon>Hyaloscyphaceae</taxon>
        <taxon>Hyaloscypha</taxon>
    </lineage>
</organism>
<gene>
    <name evidence="5" type="ORF">NA56DRAFT_687338</name>
</gene>
<accession>A0A2J6QC27</accession>
<feature type="region of interest" description="Disordered" evidence="2">
    <location>
        <begin position="158"/>
        <end position="180"/>
    </location>
</feature>
<evidence type="ECO:0000256" key="1">
    <source>
        <dbReference type="ARBA" id="ARBA00002343"/>
    </source>
</evidence>
<proteinExistence type="predicted"/>
<dbReference type="InterPro" id="IPR013320">
    <property type="entry name" value="ConA-like_dom_sf"/>
</dbReference>
<name>A0A2J6QC27_9HELO</name>
<dbReference type="Pfam" id="PF10607">
    <property type="entry name" value="CTLH"/>
    <property type="match status" value="1"/>
</dbReference>
<dbReference type="PANTHER" id="PTHR12864">
    <property type="entry name" value="RAN BINDING PROTEIN 9-RELATED"/>
    <property type="match status" value="1"/>
</dbReference>
<keyword evidence="6" id="KW-1185">Reference proteome</keyword>
<dbReference type="InterPro" id="IPR043136">
    <property type="entry name" value="B30.2/SPRY_sf"/>
</dbReference>
<dbReference type="PROSITE" id="PS50896">
    <property type="entry name" value="LISH"/>
    <property type="match status" value="1"/>
</dbReference>
<dbReference type="PROSITE" id="PS50188">
    <property type="entry name" value="B302_SPRY"/>
    <property type="match status" value="1"/>
</dbReference>
<dbReference type="InterPro" id="IPR006594">
    <property type="entry name" value="LisH"/>
</dbReference>
<dbReference type="OrthoDB" id="25503at2759"/>
<dbReference type="Pfam" id="PF00622">
    <property type="entry name" value="SPRY"/>
    <property type="match status" value="1"/>
</dbReference>
<evidence type="ECO:0000259" key="4">
    <source>
        <dbReference type="PROSITE" id="PS50897"/>
    </source>
</evidence>
<dbReference type="SUPFAM" id="SSF49899">
    <property type="entry name" value="Concanavalin A-like lectins/glucanases"/>
    <property type="match status" value="1"/>
</dbReference>
<dbReference type="STRING" id="1745343.A0A2J6QC27"/>
<dbReference type="EMBL" id="KZ613474">
    <property type="protein sequence ID" value="PMD23805.1"/>
    <property type="molecule type" value="Genomic_DNA"/>
</dbReference>
<feature type="compositionally biased region" description="Polar residues" evidence="2">
    <location>
        <begin position="167"/>
        <end position="180"/>
    </location>
</feature>
<evidence type="ECO:0000256" key="2">
    <source>
        <dbReference type="SAM" id="MobiDB-lite"/>
    </source>
</evidence>
<dbReference type="InterPro" id="IPR006595">
    <property type="entry name" value="CTLH_C"/>
</dbReference>
<evidence type="ECO:0000313" key="5">
    <source>
        <dbReference type="EMBL" id="PMD23805.1"/>
    </source>
</evidence>
<sequence>MTNSYPSGSPGVPDSSMPTGAPGFMPRRSSYASVVSGAASGAPQSFQQPSRSGAFSHFLLSQPSDFNYDSTYSNFGGHSRYENRGYDMDLTTNGGSHGRSGSWGRGGQLPSFSSAFGLLMNGHGYGGFGGGYMDQFFVPSYLKGSKYVQKLEEAHRAKLSAHKEGHSAQSSQPGSLSTSASSINLHAKIAPSHRGMTYDLIEKAPPLEDEILPPLPSKWNNQDKHAALEVLSDGQEVKFAGPKPERDRDHEAYAVRADHPMPPQCGIYYFEVTIISRKREESSIGIGFSSKAVPLSRLPGWEPESWAYHGDDGHSFCCQNSGKHYGPPFTAGDVIGCGVNFRTGSAFFTKNGDHLGTAFREIKGKLYPSVGMKKAGEHVRVNFGQSPFIFDIDGMMSATLNGPSEEDIRQALGRELESDSSNIDFSEEQLSDFSHTLLRVSQLYRTFHSANPERRQAVKAMFRERLNNERLSRILQVPVSDDGALDLFRTVRTEILWEVVVTTDLGAQTSISASNYGDTQSGATLSLIGGSPRSTLTTLDDEAQQHSAESTITVSDLSRGETIRATRSAIRMLNRIPDTVANQGTQPGASAVNQGRQPQPIALYNPPLLMIRPSCLTSMWTNIFRKQQEKKHIRQEIEATSTAKLAPPLNETELIQSLVLQFLTHDGYIETAKAFSEEVHAEKKALSLDPNAAVNGFEVKEDEDAGHRQRIRAAVLDGDVERALKYTNAFYPNVLKDNEHVYFRLRCRKFIEMIRQGAELHNSSSTNGTKKSNGHSGDWYDDIINQEMDVDDHPNQNNNWDRMDTEEPSGNQMEYQRLLSETLAYGQDLQAEFQNDPRREVSIALKEAFALIAYEDPINAKEVSHLLDPSGRVAVAEELNSAILLSLGKSSSAALEQLYQQTTVLLEDLRESGGPGAFVNIDDFARPKFGQ</sequence>
<dbReference type="InterPro" id="IPR024964">
    <property type="entry name" value="CTLH/CRA"/>
</dbReference>
<feature type="domain" description="CTLH" evidence="4">
    <location>
        <begin position="704"/>
        <end position="761"/>
    </location>
</feature>
<dbReference type="Proteomes" id="UP000235672">
    <property type="component" value="Unassembled WGS sequence"/>
</dbReference>
<dbReference type="SMART" id="SM00667">
    <property type="entry name" value="LisH"/>
    <property type="match status" value="1"/>
</dbReference>
<dbReference type="SMART" id="SM00757">
    <property type="entry name" value="CRA"/>
    <property type="match status" value="1"/>
</dbReference>
<evidence type="ECO:0000313" key="6">
    <source>
        <dbReference type="Proteomes" id="UP000235672"/>
    </source>
</evidence>
<dbReference type="SMART" id="SM00668">
    <property type="entry name" value="CTLH"/>
    <property type="match status" value="1"/>
</dbReference>
<comment type="function">
    <text evidence="1">Involved in the proteasome-dependent degradation of fructose-1,6-bisphosphatase.</text>
</comment>
<dbReference type="SMART" id="SM00449">
    <property type="entry name" value="SPRY"/>
    <property type="match status" value="1"/>
</dbReference>
<dbReference type="CDD" id="cd12909">
    <property type="entry name" value="SPRY_RanBP9_10"/>
    <property type="match status" value="1"/>
</dbReference>
<dbReference type="InterPro" id="IPR035782">
    <property type="entry name" value="SPRY_RanBP9/10"/>
</dbReference>
<dbReference type="AlphaFoldDB" id="A0A2J6QC27"/>
<feature type="region of interest" description="Disordered" evidence="2">
    <location>
        <begin position="1"/>
        <end position="26"/>
    </location>
</feature>
<reference evidence="5 6" key="1">
    <citation type="submission" date="2016-05" db="EMBL/GenBank/DDBJ databases">
        <title>A degradative enzymes factory behind the ericoid mycorrhizal symbiosis.</title>
        <authorList>
            <consortium name="DOE Joint Genome Institute"/>
            <person name="Martino E."/>
            <person name="Morin E."/>
            <person name="Grelet G."/>
            <person name="Kuo A."/>
            <person name="Kohler A."/>
            <person name="Daghino S."/>
            <person name="Barry K."/>
            <person name="Choi C."/>
            <person name="Cichocki N."/>
            <person name="Clum A."/>
            <person name="Copeland A."/>
            <person name="Hainaut M."/>
            <person name="Haridas S."/>
            <person name="Labutti K."/>
            <person name="Lindquist E."/>
            <person name="Lipzen A."/>
            <person name="Khouja H.-R."/>
            <person name="Murat C."/>
            <person name="Ohm R."/>
            <person name="Olson A."/>
            <person name="Spatafora J."/>
            <person name="Veneault-Fourrey C."/>
            <person name="Henrissat B."/>
            <person name="Grigoriev I."/>
            <person name="Martin F."/>
            <person name="Perotto S."/>
        </authorList>
    </citation>
    <scope>NUCLEOTIDE SEQUENCE [LARGE SCALE GENOMIC DNA]</scope>
    <source>
        <strain evidence="5 6">UAMH 7357</strain>
    </source>
</reference>
<feature type="domain" description="B30.2/SPRY" evidence="3">
    <location>
        <begin position="197"/>
        <end position="388"/>
    </location>
</feature>
<dbReference type="Gene3D" id="2.60.120.920">
    <property type="match status" value="1"/>
</dbReference>